<comment type="caution">
    <text evidence="7">The sequence shown here is derived from an EMBL/GenBank/DDBJ whole genome shotgun (WGS) entry which is preliminary data.</text>
</comment>
<evidence type="ECO:0000256" key="3">
    <source>
        <dbReference type="ARBA" id="ARBA00023004"/>
    </source>
</evidence>
<evidence type="ECO:0000256" key="1">
    <source>
        <dbReference type="ARBA" id="ARBA00022617"/>
    </source>
</evidence>
<feature type="chain" id="PRO_5002577448" evidence="5">
    <location>
        <begin position="20"/>
        <end position="133"/>
    </location>
</feature>
<keyword evidence="1 4" id="KW-0349">Heme</keyword>
<evidence type="ECO:0000256" key="2">
    <source>
        <dbReference type="ARBA" id="ARBA00022723"/>
    </source>
</evidence>
<dbReference type="SUPFAM" id="SSF46626">
    <property type="entry name" value="Cytochrome c"/>
    <property type="match status" value="1"/>
</dbReference>
<keyword evidence="5" id="KW-0732">Signal</keyword>
<reference evidence="7 8" key="1">
    <citation type="submission" date="2014-01" db="EMBL/GenBank/DDBJ databases">
        <title>Development of a Comparative Genomic Fingerprinting Assay for High Resolution Genotyping of Arcobacter butzleri.</title>
        <authorList>
            <person name="Webb A.L."/>
            <person name="Inglis G.D."/>
            <person name="Kruczkiewicz P."/>
            <person name="Selinger L.B."/>
            <person name="Taboada E.N."/>
        </authorList>
    </citation>
    <scope>NUCLEOTIDE SEQUENCE [LARGE SCALE GENOMIC DNA]</scope>
    <source>
        <strain evidence="7 8">L348</strain>
    </source>
</reference>
<dbReference type="InterPro" id="IPR036909">
    <property type="entry name" value="Cyt_c-like_dom_sf"/>
</dbReference>
<dbReference type="Pfam" id="PF09086">
    <property type="entry name" value="DUF1924"/>
    <property type="match status" value="1"/>
</dbReference>
<dbReference type="GO" id="GO:0009055">
    <property type="term" value="F:electron transfer activity"/>
    <property type="evidence" value="ECO:0007669"/>
    <property type="project" value="InterPro"/>
</dbReference>
<sequence length="133" mass="15181">MKILIFATLLISFSFSSTVDEYLNSLKQEALKEDPNFKNFDAKRGGEIFTSKHIGKKGKEISCTSCHGTDLTKSHENFFTGKTIEPLSPKTNQKRLTDINEIEKWLKRNFNDVYNKEGTAIQKGDVITYIINK</sequence>
<dbReference type="InterPro" id="IPR015170">
    <property type="entry name" value="DUF1924_SHP"/>
</dbReference>
<dbReference type="PROSITE" id="PS51007">
    <property type="entry name" value="CYTC"/>
    <property type="match status" value="1"/>
</dbReference>
<evidence type="ECO:0000256" key="4">
    <source>
        <dbReference type="PROSITE-ProRule" id="PRU00433"/>
    </source>
</evidence>
<accession>A0A0G9JWK0</accession>
<dbReference type="Gene3D" id="1.10.760.10">
    <property type="entry name" value="Cytochrome c-like domain"/>
    <property type="match status" value="1"/>
</dbReference>
<proteinExistence type="predicted"/>
<dbReference type="Proteomes" id="UP000035514">
    <property type="component" value="Unassembled WGS sequence"/>
</dbReference>
<evidence type="ECO:0000313" key="7">
    <source>
        <dbReference type="EMBL" id="KLD98628.1"/>
    </source>
</evidence>
<dbReference type="InterPro" id="IPR009056">
    <property type="entry name" value="Cyt_c-like_dom"/>
</dbReference>
<keyword evidence="3 4" id="KW-0408">Iron</keyword>
<keyword evidence="2 4" id="KW-0479">Metal-binding</keyword>
<feature type="domain" description="Cytochrome c" evidence="6">
    <location>
        <begin position="40"/>
        <end position="133"/>
    </location>
</feature>
<evidence type="ECO:0000259" key="6">
    <source>
        <dbReference type="PROSITE" id="PS51007"/>
    </source>
</evidence>
<dbReference type="AlphaFoldDB" id="A0A0G9JWK0"/>
<name>A0A0G9JWK0_9BACT</name>
<dbReference type="RefSeq" id="WP_046996949.1">
    <property type="nucleotide sequence ID" value="NZ_JAIQ01000118.1"/>
</dbReference>
<evidence type="ECO:0000256" key="5">
    <source>
        <dbReference type="SAM" id="SignalP"/>
    </source>
</evidence>
<dbReference type="PATRIC" id="fig|1447256.3.peg.1616"/>
<protein>
    <submittedName>
        <fullName evidence="7">Cytochrome C protein</fullName>
    </submittedName>
</protein>
<dbReference type="GO" id="GO:0046872">
    <property type="term" value="F:metal ion binding"/>
    <property type="evidence" value="ECO:0007669"/>
    <property type="project" value="UniProtKB-KW"/>
</dbReference>
<gene>
    <name evidence="7" type="ORF">AA20_08285</name>
</gene>
<feature type="signal peptide" evidence="5">
    <location>
        <begin position="1"/>
        <end position="19"/>
    </location>
</feature>
<dbReference type="GO" id="GO:0020037">
    <property type="term" value="F:heme binding"/>
    <property type="evidence" value="ECO:0007669"/>
    <property type="project" value="InterPro"/>
</dbReference>
<organism evidence="7 8">
    <name type="scientific">Aliarcobacter butzleri L348</name>
    <dbReference type="NCBI Taxonomy" id="1447256"/>
    <lineage>
        <taxon>Bacteria</taxon>
        <taxon>Pseudomonadati</taxon>
        <taxon>Campylobacterota</taxon>
        <taxon>Epsilonproteobacteria</taxon>
        <taxon>Campylobacterales</taxon>
        <taxon>Arcobacteraceae</taxon>
        <taxon>Aliarcobacter</taxon>
    </lineage>
</organism>
<evidence type="ECO:0000313" key="8">
    <source>
        <dbReference type="Proteomes" id="UP000035514"/>
    </source>
</evidence>
<dbReference type="EMBL" id="JAIQ01000118">
    <property type="protein sequence ID" value="KLD98628.1"/>
    <property type="molecule type" value="Genomic_DNA"/>
</dbReference>